<accession>A0AAW8D152</accession>
<evidence type="ECO:0000313" key="2">
    <source>
        <dbReference type="EMBL" id="MDP9893652.1"/>
    </source>
</evidence>
<name>A0AAW8D152_9BURK</name>
<dbReference type="RefSeq" id="WP_307685101.1">
    <property type="nucleotide sequence ID" value="NZ_JAUSRD010000005.1"/>
</dbReference>
<dbReference type="PROSITE" id="PS50075">
    <property type="entry name" value="CARRIER"/>
    <property type="match status" value="1"/>
</dbReference>
<dbReference type="Pfam" id="PF00550">
    <property type="entry name" value="PP-binding"/>
    <property type="match status" value="1"/>
</dbReference>
<dbReference type="AlphaFoldDB" id="A0AAW8D152"/>
<evidence type="ECO:0000259" key="1">
    <source>
        <dbReference type="PROSITE" id="PS50075"/>
    </source>
</evidence>
<feature type="domain" description="Carrier" evidence="1">
    <location>
        <begin position="4"/>
        <end position="81"/>
    </location>
</feature>
<sequence length="94" mass="10017">MSSSPTFNSIATILEADFKVDRSAISPATVLTDLGLDSLALMEFVFAVEDAFHLRIPEDRLDPREAGITLQRLCEVIDTEGSSAVAPAAEAAHA</sequence>
<dbReference type="EMBL" id="JAUSRD010000005">
    <property type="protein sequence ID" value="MDP9893652.1"/>
    <property type="molecule type" value="Genomic_DNA"/>
</dbReference>
<dbReference type="InterPro" id="IPR009081">
    <property type="entry name" value="PP-bd_ACP"/>
</dbReference>
<organism evidence="2 3">
    <name type="scientific">Variovorax boronicumulans</name>
    <dbReference type="NCBI Taxonomy" id="436515"/>
    <lineage>
        <taxon>Bacteria</taxon>
        <taxon>Pseudomonadati</taxon>
        <taxon>Pseudomonadota</taxon>
        <taxon>Betaproteobacteria</taxon>
        <taxon>Burkholderiales</taxon>
        <taxon>Comamonadaceae</taxon>
        <taxon>Variovorax</taxon>
    </lineage>
</organism>
<comment type="caution">
    <text evidence="2">The sequence shown here is derived from an EMBL/GenBank/DDBJ whole genome shotgun (WGS) entry which is preliminary data.</text>
</comment>
<dbReference type="Proteomes" id="UP001242045">
    <property type="component" value="Unassembled WGS sequence"/>
</dbReference>
<dbReference type="SUPFAM" id="SSF47336">
    <property type="entry name" value="ACP-like"/>
    <property type="match status" value="1"/>
</dbReference>
<proteinExistence type="predicted"/>
<dbReference type="InterPro" id="IPR036736">
    <property type="entry name" value="ACP-like_sf"/>
</dbReference>
<gene>
    <name evidence="2" type="ORF">J2W31_002767</name>
</gene>
<dbReference type="Gene3D" id="1.10.1200.10">
    <property type="entry name" value="ACP-like"/>
    <property type="match status" value="1"/>
</dbReference>
<protein>
    <submittedName>
        <fullName evidence="2">Acyl carrier protein</fullName>
    </submittedName>
</protein>
<evidence type="ECO:0000313" key="3">
    <source>
        <dbReference type="Proteomes" id="UP001242045"/>
    </source>
</evidence>
<reference evidence="2" key="1">
    <citation type="submission" date="2023-07" db="EMBL/GenBank/DDBJ databases">
        <title>Sorghum-associated microbial communities from plants grown in Nebraska, USA.</title>
        <authorList>
            <person name="Schachtman D."/>
        </authorList>
    </citation>
    <scope>NUCLEOTIDE SEQUENCE</scope>
    <source>
        <strain evidence="2">DS3754</strain>
    </source>
</reference>